<organism evidence="1 3">
    <name type="scientific">Plasmodiophora brassicae</name>
    <name type="common">Clubroot disease agent</name>
    <dbReference type="NCBI Taxonomy" id="37360"/>
    <lineage>
        <taxon>Eukaryota</taxon>
        <taxon>Sar</taxon>
        <taxon>Rhizaria</taxon>
        <taxon>Endomyxa</taxon>
        <taxon>Phytomyxea</taxon>
        <taxon>Plasmodiophorida</taxon>
        <taxon>Plasmodiophoridae</taxon>
        <taxon>Plasmodiophora</taxon>
    </lineage>
</organism>
<dbReference type="Proteomes" id="UP000290189">
    <property type="component" value="Unassembled WGS sequence"/>
</dbReference>
<evidence type="ECO:0000313" key="2">
    <source>
        <dbReference type="EMBL" id="SPR00294.1"/>
    </source>
</evidence>
<dbReference type="EMBL" id="OVEO01000014">
    <property type="protein sequence ID" value="SPR00294.1"/>
    <property type="molecule type" value="Genomic_DNA"/>
</dbReference>
<evidence type="ECO:0000313" key="3">
    <source>
        <dbReference type="Proteomes" id="UP000039324"/>
    </source>
</evidence>
<dbReference type="AlphaFoldDB" id="A0A0G4IJZ8"/>
<sequence length="145" mass="15917">MVEVGVGLSADQAAVCAATLNMAIVKQRAARIVRAQLQLEKRRAADDRAAPVRPFGSACHQGPTEAPVDVVPCARCSKASVSVPADSSEDTVRAALCNKCTDHMQREANRVKRMVRPQFRPNAQQVLSRITPEELELLEREMNPW</sequence>
<geneLocation type="mitochondrion" evidence="2"/>
<dbReference type="EMBL" id="CDSF01000024">
    <property type="protein sequence ID" value="CEO95417.1"/>
    <property type="molecule type" value="Genomic_DNA"/>
</dbReference>
<proteinExistence type="predicted"/>
<reference evidence="2 4" key="2">
    <citation type="submission" date="2018-03" db="EMBL/GenBank/DDBJ databases">
        <authorList>
            <person name="Fogelqvist J."/>
        </authorList>
    </citation>
    <scope>NUCLEOTIDE SEQUENCE [LARGE SCALE GENOMIC DNA]</scope>
</reference>
<reference evidence="1 3" key="1">
    <citation type="submission" date="2015-02" db="EMBL/GenBank/DDBJ databases">
        <authorList>
            <person name="Chooi Y.-H."/>
        </authorList>
    </citation>
    <scope>NUCLEOTIDE SEQUENCE [LARGE SCALE GENOMIC DNA]</scope>
    <source>
        <strain evidence="1">E3</strain>
    </source>
</reference>
<accession>A0A0G4IJZ8</accession>
<protein>
    <submittedName>
        <fullName evidence="1">Uncharacterized protein</fullName>
    </submittedName>
</protein>
<evidence type="ECO:0000313" key="4">
    <source>
        <dbReference type="Proteomes" id="UP000290189"/>
    </source>
</evidence>
<gene>
    <name evidence="1" type="ORF">PBRA_004143</name>
    <name evidence="2" type="ORF">PLBR_LOCUS7509</name>
</gene>
<keyword evidence="2" id="KW-0496">Mitochondrion</keyword>
<dbReference type="Proteomes" id="UP000039324">
    <property type="component" value="Unassembled WGS sequence"/>
</dbReference>
<keyword evidence="3" id="KW-1185">Reference proteome</keyword>
<name>A0A0G4IJZ8_PLABS</name>
<evidence type="ECO:0000313" key="1">
    <source>
        <dbReference type="EMBL" id="CEO95417.1"/>
    </source>
</evidence>